<keyword evidence="6" id="KW-0175">Coiled coil</keyword>
<dbReference type="CDD" id="cd00130">
    <property type="entry name" value="PAS"/>
    <property type="match status" value="3"/>
</dbReference>
<gene>
    <name evidence="11" type="ORF">GCM10009118_15500</name>
</gene>
<keyword evidence="4" id="KW-0808">Transferase</keyword>
<keyword evidence="3" id="KW-0597">Phosphoprotein</keyword>
<dbReference type="Gene3D" id="1.10.287.130">
    <property type="match status" value="1"/>
</dbReference>
<dbReference type="PROSITE" id="PS50113">
    <property type="entry name" value="PAC"/>
    <property type="match status" value="1"/>
</dbReference>
<dbReference type="Pfam" id="PF02518">
    <property type="entry name" value="HATPase_c"/>
    <property type="match status" value="1"/>
</dbReference>
<evidence type="ECO:0000256" key="5">
    <source>
        <dbReference type="ARBA" id="ARBA00022777"/>
    </source>
</evidence>
<dbReference type="PROSITE" id="PS50109">
    <property type="entry name" value="HIS_KIN"/>
    <property type="match status" value="1"/>
</dbReference>
<dbReference type="InterPro" id="IPR000700">
    <property type="entry name" value="PAS-assoc_C"/>
</dbReference>
<dbReference type="RefSeq" id="WP_343786286.1">
    <property type="nucleotide sequence ID" value="NZ_BAAAFH010000007.1"/>
</dbReference>
<keyword evidence="7" id="KW-0472">Membrane</keyword>
<feature type="domain" description="PAS" evidence="9">
    <location>
        <begin position="87"/>
        <end position="157"/>
    </location>
</feature>
<dbReference type="SUPFAM" id="SSF55874">
    <property type="entry name" value="ATPase domain of HSP90 chaperone/DNA topoisomerase II/histidine kinase"/>
    <property type="match status" value="1"/>
</dbReference>
<keyword evidence="5" id="KW-0418">Kinase</keyword>
<feature type="transmembrane region" description="Helical" evidence="7">
    <location>
        <begin position="42"/>
        <end position="61"/>
    </location>
</feature>
<dbReference type="SMART" id="SM00091">
    <property type="entry name" value="PAS"/>
    <property type="match status" value="3"/>
</dbReference>
<dbReference type="InterPro" id="IPR001610">
    <property type="entry name" value="PAC"/>
</dbReference>
<dbReference type="InterPro" id="IPR013767">
    <property type="entry name" value="PAS_fold"/>
</dbReference>
<accession>A0ABP3Y2K3</accession>
<dbReference type="InterPro" id="IPR036097">
    <property type="entry name" value="HisK_dim/P_sf"/>
</dbReference>
<keyword evidence="12" id="KW-1185">Reference proteome</keyword>
<comment type="caution">
    <text evidence="11">The sequence shown here is derived from an EMBL/GenBank/DDBJ whole genome shotgun (WGS) entry which is preliminary data.</text>
</comment>
<dbReference type="EMBL" id="BAAAFH010000007">
    <property type="protein sequence ID" value="GAA0875142.1"/>
    <property type="molecule type" value="Genomic_DNA"/>
</dbReference>
<feature type="domain" description="PAS" evidence="9">
    <location>
        <begin position="227"/>
        <end position="275"/>
    </location>
</feature>
<dbReference type="Pfam" id="PF00512">
    <property type="entry name" value="HisKA"/>
    <property type="match status" value="1"/>
</dbReference>
<dbReference type="EC" id="2.7.13.3" evidence="2"/>
<dbReference type="Gene3D" id="3.30.565.10">
    <property type="entry name" value="Histidine kinase-like ATPase, C-terminal domain"/>
    <property type="match status" value="1"/>
</dbReference>
<dbReference type="PANTHER" id="PTHR43304">
    <property type="entry name" value="PHYTOCHROME-LIKE PROTEIN CPH1"/>
    <property type="match status" value="1"/>
</dbReference>
<feature type="transmembrane region" description="Helical" evidence="7">
    <location>
        <begin position="7"/>
        <end position="30"/>
    </location>
</feature>
<feature type="domain" description="PAC" evidence="10">
    <location>
        <begin position="161"/>
        <end position="212"/>
    </location>
</feature>
<evidence type="ECO:0000259" key="10">
    <source>
        <dbReference type="PROSITE" id="PS50113"/>
    </source>
</evidence>
<dbReference type="Proteomes" id="UP001501126">
    <property type="component" value="Unassembled WGS sequence"/>
</dbReference>
<evidence type="ECO:0000259" key="8">
    <source>
        <dbReference type="PROSITE" id="PS50109"/>
    </source>
</evidence>
<evidence type="ECO:0000313" key="12">
    <source>
        <dbReference type="Proteomes" id="UP001501126"/>
    </source>
</evidence>
<dbReference type="InterPro" id="IPR003594">
    <property type="entry name" value="HATPase_dom"/>
</dbReference>
<dbReference type="InterPro" id="IPR029016">
    <property type="entry name" value="GAF-like_dom_sf"/>
</dbReference>
<evidence type="ECO:0000259" key="9">
    <source>
        <dbReference type="PROSITE" id="PS50112"/>
    </source>
</evidence>
<feature type="coiled-coil region" evidence="6">
    <location>
        <begin position="200"/>
        <end position="227"/>
    </location>
</feature>
<dbReference type="Gene3D" id="3.30.450.20">
    <property type="entry name" value="PAS domain"/>
    <property type="match status" value="3"/>
</dbReference>
<evidence type="ECO:0000256" key="1">
    <source>
        <dbReference type="ARBA" id="ARBA00000085"/>
    </source>
</evidence>
<dbReference type="Pfam" id="PF08447">
    <property type="entry name" value="PAS_3"/>
    <property type="match status" value="1"/>
</dbReference>
<dbReference type="InterPro" id="IPR052162">
    <property type="entry name" value="Sensor_kinase/Photoreceptor"/>
</dbReference>
<proteinExistence type="predicted"/>
<keyword evidence="7" id="KW-1133">Transmembrane helix</keyword>
<evidence type="ECO:0000313" key="11">
    <source>
        <dbReference type="EMBL" id="GAA0875142.1"/>
    </source>
</evidence>
<dbReference type="InterPro" id="IPR003661">
    <property type="entry name" value="HisK_dim/P_dom"/>
</dbReference>
<dbReference type="SUPFAM" id="SSF55785">
    <property type="entry name" value="PYP-like sensor domain (PAS domain)"/>
    <property type="match status" value="3"/>
</dbReference>
<dbReference type="SMART" id="SM00388">
    <property type="entry name" value="HisKA"/>
    <property type="match status" value="1"/>
</dbReference>
<dbReference type="InterPro" id="IPR004358">
    <property type="entry name" value="Sig_transdc_His_kin-like_C"/>
</dbReference>
<dbReference type="InterPro" id="IPR005467">
    <property type="entry name" value="His_kinase_dom"/>
</dbReference>
<keyword evidence="7" id="KW-0812">Transmembrane</keyword>
<evidence type="ECO:0000256" key="7">
    <source>
        <dbReference type="SAM" id="Phobius"/>
    </source>
</evidence>
<evidence type="ECO:0000256" key="4">
    <source>
        <dbReference type="ARBA" id="ARBA00022679"/>
    </source>
</evidence>
<feature type="domain" description="Histidine kinase" evidence="8">
    <location>
        <begin position="645"/>
        <end position="859"/>
    </location>
</feature>
<dbReference type="PRINTS" id="PR00344">
    <property type="entry name" value="BCTRLSENSOR"/>
</dbReference>
<dbReference type="PANTHER" id="PTHR43304:SF1">
    <property type="entry name" value="PAC DOMAIN-CONTAINING PROTEIN"/>
    <property type="match status" value="1"/>
</dbReference>
<dbReference type="InterPro" id="IPR036890">
    <property type="entry name" value="HATPase_C_sf"/>
</dbReference>
<dbReference type="Pfam" id="PF00989">
    <property type="entry name" value="PAS"/>
    <property type="match status" value="1"/>
</dbReference>
<dbReference type="SUPFAM" id="SSF47384">
    <property type="entry name" value="Homodimeric domain of signal transducing histidine kinase"/>
    <property type="match status" value="1"/>
</dbReference>
<reference evidence="12" key="1">
    <citation type="journal article" date="2019" name="Int. J. Syst. Evol. Microbiol.">
        <title>The Global Catalogue of Microorganisms (GCM) 10K type strain sequencing project: providing services to taxonomists for standard genome sequencing and annotation.</title>
        <authorList>
            <consortium name="The Broad Institute Genomics Platform"/>
            <consortium name="The Broad Institute Genome Sequencing Center for Infectious Disease"/>
            <person name="Wu L."/>
            <person name="Ma J."/>
        </authorList>
    </citation>
    <scope>NUCLEOTIDE SEQUENCE [LARGE SCALE GENOMIC DNA]</scope>
    <source>
        <strain evidence="12">JCM 16083</strain>
    </source>
</reference>
<dbReference type="SMART" id="SM00086">
    <property type="entry name" value="PAC"/>
    <property type="match status" value="3"/>
</dbReference>
<sequence length="862" mass="98359">MKLAEKIALGYLVIGLIWIYFSDSLAQVIFGDEDVESITYFQNIKGFFFISATTLILYAVIKGQIRKQESKDSGNGRRRKHRKIEENPSFYQALLSNSHDGILIYDERRIVEYASPSAGRVLGYPREVLEGLDIRSIIFYEDVTEGDELIKSIIRGEDDAAVFHIRMNYGKGGIIWVEALITTFNDNQGRLLFIANFRDVTIQHEAKKELEETNKKLNSELVFKQTVLDQSVDIICTISKEGDFVQVNNAFEFIAGYKPEELEGKSCFSIVYLDDVTVTQDQFGETSGSAVYNFVNRIVSKSGELIHIEWSGRWVESEQLIFAIGRDVTQEVERQRLVVFKSKVLDMLRSTGTSYAYSNILKIIAEETNSEATELWIPTLTKESFYLKNYYTSGEVDQECFKSLKKTFISSSDSFFQNIGNGNTEYVLEDLSEEKHFERKEVLMMCGVRRLVAIPLVHNGELVGILNLLVKNVTVRDQKLKSIQEVIPLWAGDIKRRNEEEMYQTIFSISKDIFCVIKEDGKPIWFNPALGRVLKYMPDQLVEMSIVDFAIDQDRENTELFLRSLKEGYGGSHLIHRVKTAEGRVVWLSWTGVNFTKENVIVLSARDISERKRTELELQQLNSKLKDRAEELELSNNVLEKFAHIVSHDLQEPLRMISGFLTLLESNYAEQLDEKGGKYIKFSTDAAKRMSGLLNDLLAYSRIDSRGLIGEEVDLNEIVENVKVLLRNEIQTSGATIIYESLPKVKGGRMLLNQLMQNLISNSIKYNDSENPVVEIGAIQKQKEGTVQVYVKDNGLGIKEKDFERIFLVFQRGENAMGIEGTGMGLAICKRIVDIHKGKVWVESDRTGTTMWVELNDKRVLE</sequence>
<dbReference type="Gene3D" id="3.30.450.40">
    <property type="match status" value="1"/>
</dbReference>
<dbReference type="CDD" id="cd00082">
    <property type="entry name" value="HisKA"/>
    <property type="match status" value="1"/>
</dbReference>
<dbReference type="InterPro" id="IPR013655">
    <property type="entry name" value="PAS_fold_3"/>
</dbReference>
<dbReference type="InterPro" id="IPR000014">
    <property type="entry name" value="PAS"/>
</dbReference>
<dbReference type="NCBIfam" id="TIGR00229">
    <property type="entry name" value="sensory_box"/>
    <property type="match status" value="3"/>
</dbReference>
<comment type="catalytic activity">
    <reaction evidence="1">
        <text>ATP + protein L-histidine = ADP + protein N-phospho-L-histidine.</text>
        <dbReference type="EC" id="2.7.13.3"/>
    </reaction>
</comment>
<dbReference type="SMART" id="SM00387">
    <property type="entry name" value="HATPase_c"/>
    <property type="match status" value="1"/>
</dbReference>
<evidence type="ECO:0000256" key="6">
    <source>
        <dbReference type="SAM" id="Coils"/>
    </source>
</evidence>
<protein>
    <recommendedName>
        <fullName evidence="2">histidine kinase</fullName>
        <ecNumber evidence="2">2.7.13.3</ecNumber>
    </recommendedName>
</protein>
<dbReference type="InterPro" id="IPR035965">
    <property type="entry name" value="PAS-like_dom_sf"/>
</dbReference>
<evidence type="ECO:0000256" key="3">
    <source>
        <dbReference type="ARBA" id="ARBA00022553"/>
    </source>
</evidence>
<dbReference type="PROSITE" id="PS50112">
    <property type="entry name" value="PAS"/>
    <property type="match status" value="2"/>
</dbReference>
<organism evidence="11 12">
    <name type="scientific">Wandonia haliotis</name>
    <dbReference type="NCBI Taxonomy" id="574963"/>
    <lineage>
        <taxon>Bacteria</taxon>
        <taxon>Pseudomonadati</taxon>
        <taxon>Bacteroidota</taxon>
        <taxon>Flavobacteriia</taxon>
        <taxon>Flavobacteriales</taxon>
        <taxon>Crocinitomicaceae</taxon>
        <taxon>Wandonia</taxon>
    </lineage>
</organism>
<dbReference type="Pfam" id="PF13426">
    <property type="entry name" value="PAS_9"/>
    <property type="match status" value="1"/>
</dbReference>
<name>A0ABP3Y2K3_9FLAO</name>
<evidence type="ECO:0000256" key="2">
    <source>
        <dbReference type="ARBA" id="ARBA00012438"/>
    </source>
</evidence>